<feature type="compositionally biased region" description="Low complexity" evidence="1">
    <location>
        <begin position="590"/>
        <end position="599"/>
    </location>
</feature>
<accession>A0AAD7XYG2</accession>
<feature type="compositionally biased region" description="Low complexity" evidence="1">
    <location>
        <begin position="501"/>
        <end position="514"/>
    </location>
</feature>
<organism evidence="2 3">
    <name type="scientific">Lichtheimia ornata</name>
    <dbReference type="NCBI Taxonomy" id="688661"/>
    <lineage>
        <taxon>Eukaryota</taxon>
        <taxon>Fungi</taxon>
        <taxon>Fungi incertae sedis</taxon>
        <taxon>Mucoromycota</taxon>
        <taxon>Mucoromycotina</taxon>
        <taxon>Mucoromycetes</taxon>
        <taxon>Mucorales</taxon>
        <taxon>Lichtheimiaceae</taxon>
        <taxon>Lichtheimia</taxon>
    </lineage>
</organism>
<evidence type="ECO:0000313" key="2">
    <source>
        <dbReference type="EMBL" id="KAJ8654607.1"/>
    </source>
</evidence>
<dbReference type="AlphaFoldDB" id="A0AAD7XYG2"/>
<feature type="compositionally biased region" description="Basic residues" evidence="1">
    <location>
        <begin position="27"/>
        <end position="37"/>
    </location>
</feature>
<feature type="compositionally biased region" description="Pro residues" evidence="1">
    <location>
        <begin position="308"/>
        <end position="317"/>
    </location>
</feature>
<feature type="region of interest" description="Disordered" evidence="1">
    <location>
        <begin position="161"/>
        <end position="180"/>
    </location>
</feature>
<dbReference type="RefSeq" id="XP_058339521.1">
    <property type="nucleotide sequence ID" value="XM_058489645.1"/>
</dbReference>
<dbReference type="Proteomes" id="UP001234581">
    <property type="component" value="Unassembled WGS sequence"/>
</dbReference>
<feature type="compositionally biased region" description="Low complexity" evidence="1">
    <location>
        <begin position="288"/>
        <end position="300"/>
    </location>
</feature>
<name>A0AAD7XYG2_9FUNG</name>
<feature type="region of interest" description="Disordered" evidence="1">
    <location>
        <begin position="16"/>
        <end position="37"/>
    </location>
</feature>
<feature type="region of interest" description="Disordered" evidence="1">
    <location>
        <begin position="586"/>
        <end position="607"/>
    </location>
</feature>
<feature type="region of interest" description="Disordered" evidence="1">
    <location>
        <begin position="420"/>
        <end position="475"/>
    </location>
</feature>
<dbReference type="GeneID" id="83217063"/>
<feature type="compositionally biased region" description="Basic and acidic residues" evidence="1">
    <location>
        <begin position="515"/>
        <end position="532"/>
    </location>
</feature>
<comment type="caution">
    <text evidence="2">The sequence shown here is derived from an EMBL/GenBank/DDBJ whole genome shotgun (WGS) entry which is preliminary data.</text>
</comment>
<feature type="region of interest" description="Disordered" evidence="1">
    <location>
        <begin position="489"/>
        <end position="560"/>
    </location>
</feature>
<protein>
    <submittedName>
        <fullName evidence="2">Uncharacterized protein</fullName>
    </submittedName>
</protein>
<evidence type="ECO:0000313" key="3">
    <source>
        <dbReference type="Proteomes" id="UP001234581"/>
    </source>
</evidence>
<feature type="compositionally biased region" description="Acidic residues" evidence="1">
    <location>
        <begin position="550"/>
        <end position="560"/>
    </location>
</feature>
<sequence>MNPFSACIKQQPIRLSAEDEGEEHDDHHHHHHSTRHRNCGLGWPFTTCLLGTTGRIRLPDDAAADDLLDDYLDPNTTVGIEPLLAQHAIPDNQGEDDDDDDEDDDNNNKPFMKHDMFNEPHRFLSRNPFATTSSSSGILGSTDFYDEDAQFLSDRRISDVLEQNQEDDGKEEKEDNGMDKDEEFGQELVDVVRPPQSTKELDDWTQMDQKEDKEMADTTNTTTHAAESSLQNTTTSTFVATSIQPTTRTTSLTAKEESTTTTTPISNNDFPILGLPRTQVVAPTPIPAATALNKPATTTTAEDEALLLPPPSPPTPVPETTVTTDDLLPLETEQQQHPLDTQQQQQPVIPLTESTAQKSPVVLPADATYSQVDDGNSNNNKRTSVAATMAQSILGDRLEDFTEKLAFIKKNIIMSLEDEENMDEEDRVLKPSFSETNRRRTSFDPLVKPTRERSTPPVMQQQQQQRQHKRSSSLMDVASPAIARFLNQMSGEGNGEDRGGSFSPSSFFASLAAPESHESSDNNTEAKRHDPLLARQRPPRVASPSILPLQEEDEEGQDDEEELFDFNKMFTLGKSVFNDVANRVKNANKQQQQQQQQQQADEQGNDNWIIDRQAWI</sequence>
<gene>
    <name evidence="2" type="ORF">O0I10_009658</name>
</gene>
<proteinExistence type="predicted"/>
<feature type="compositionally biased region" description="Low complexity" evidence="1">
    <location>
        <begin position="249"/>
        <end position="263"/>
    </location>
</feature>
<feature type="compositionally biased region" description="Basic and acidic residues" evidence="1">
    <location>
        <begin position="170"/>
        <end position="179"/>
    </location>
</feature>
<feature type="region of interest" description="Disordered" evidence="1">
    <location>
        <begin position="288"/>
        <end position="322"/>
    </location>
</feature>
<feature type="region of interest" description="Disordered" evidence="1">
    <location>
        <begin position="186"/>
        <end position="271"/>
    </location>
</feature>
<evidence type="ECO:0000256" key="1">
    <source>
        <dbReference type="SAM" id="MobiDB-lite"/>
    </source>
</evidence>
<feature type="compositionally biased region" description="Acidic residues" evidence="1">
    <location>
        <begin position="93"/>
        <end position="105"/>
    </location>
</feature>
<feature type="compositionally biased region" description="Polar residues" evidence="1">
    <location>
        <begin position="217"/>
        <end position="248"/>
    </location>
</feature>
<feature type="region of interest" description="Disordered" evidence="1">
    <location>
        <begin position="82"/>
        <end position="115"/>
    </location>
</feature>
<reference evidence="2 3" key="1">
    <citation type="submission" date="2023-03" db="EMBL/GenBank/DDBJ databases">
        <title>Genome sequence of Lichtheimia ornata CBS 291.66.</title>
        <authorList>
            <person name="Mohabir J.T."/>
            <person name="Shea T.P."/>
            <person name="Kurbessoian T."/>
            <person name="Berby B."/>
            <person name="Fontaine J."/>
            <person name="Livny J."/>
            <person name="Gnirke A."/>
            <person name="Stajich J.E."/>
            <person name="Cuomo C.A."/>
        </authorList>
    </citation>
    <scope>NUCLEOTIDE SEQUENCE [LARGE SCALE GENOMIC DNA]</scope>
    <source>
        <strain evidence="2">CBS 291.66</strain>
    </source>
</reference>
<dbReference type="EMBL" id="JARTCD010000058">
    <property type="protein sequence ID" value="KAJ8654607.1"/>
    <property type="molecule type" value="Genomic_DNA"/>
</dbReference>
<keyword evidence="3" id="KW-1185">Reference proteome</keyword>